<protein>
    <submittedName>
        <fullName evidence="2">Uncharacterized protein</fullName>
    </submittedName>
</protein>
<keyword evidence="3" id="KW-1185">Reference proteome</keyword>
<sequence>MLRLESERLPHPFGLLPASGTFVGYADLKKGTPELIGIASLPQDLAGREALRDQVGQRLVLYLRAAVLFVSLSDEVACVHSGFVGHADDGFGGAVSCRAQPACQISLARRRRQLSRQIFQGPFSQGHTERLSTKGSRADQTAPHSEMKNNQPPRTFVRDGFPVNPSGGYPESLRRGAHRAGASGR</sequence>
<evidence type="ECO:0000313" key="3">
    <source>
        <dbReference type="Proteomes" id="UP001500064"/>
    </source>
</evidence>
<evidence type="ECO:0000313" key="2">
    <source>
        <dbReference type="EMBL" id="GAA1646359.1"/>
    </source>
</evidence>
<reference evidence="3" key="1">
    <citation type="journal article" date="2019" name="Int. J. Syst. Evol. Microbiol.">
        <title>The Global Catalogue of Microorganisms (GCM) 10K type strain sequencing project: providing services to taxonomists for standard genome sequencing and annotation.</title>
        <authorList>
            <consortium name="The Broad Institute Genomics Platform"/>
            <consortium name="The Broad Institute Genome Sequencing Center for Infectious Disease"/>
            <person name="Wu L."/>
            <person name="Ma J."/>
        </authorList>
    </citation>
    <scope>NUCLEOTIDE SEQUENCE [LARGE SCALE GENOMIC DNA]</scope>
    <source>
        <strain evidence="3">JCM 13929</strain>
    </source>
</reference>
<proteinExistence type="predicted"/>
<dbReference type="Proteomes" id="UP001500064">
    <property type="component" value="Unassembled WGS sequence"/>
</dbReference>
<feature type="compositionally biased region" description="Polar residues" evidence="1">
    <location>
        <begin position="133"/>
        <end position="153"/>
    </location>
</feature>
<dbReference type="EMBL" id="BAAAMU010000036">
    <property type="protein sequence ID" value="GAA1646359.1"/>
    <property type="molecule type" value="Genomic_DNA"/>
</dbReference>
<organism evidence="2 3">
    <name type="scientific">Nonomuraea maheshkhaliensis</name>
    <dbReference type="NCBI Taxonomy" id="419590"/>
    <lineage>
        <taxon>Bacteria</taxon>
        <taxon>Bacillati</taxon>
        <taxon>Actinomycetota</taxon>
        <taxon>Actinomycetes</taxon>
        <taxon>Streptosporangiales</taxon>
        <taxon>Streptosporangiaceae</taxon>
        <taxon>Nonomuraea</taxon>
    </lineage>
</organism>
<comment type="caution">
    <text evidence="2">The sequence shown here is derived from an EMBL/GenBank/DDBJ whole genome shotgun (WGS) entry which is preliminary data.</text>
</comment>
<accession>A0ABP4RE68</accession>
<feature type="region of interest" description="Disordered" evidence="1">
    <location>
        <begin position="122"/>
        <end position="185"/>
    </location>
</feature>
<name>A0ABP4RE68_9ACTN</name>
<evidence type="ECO:0000256" key="1">
    <source>
        <dbReference type="SAM" id="MobiDB-lite"/>
    </source>
</evidence>
<gene>
    <name evidence="2" type="ORF">GCM10009733_049420</name>
</gene>